<reference evidence="3" key="1">
    <citation type="journal article" date="2005" name="Nature">
        <title>The map-based sequence of the rice genome.</title>
        <authorList>
            <consortium name="International rice genome sequencing project (IRGSP)"/>
            <person name="Matsumoto T."/>
            <person name="Wu J."/>
            <person name="Kanamori H."/>
            <person name="Katayose Y."/>
            <person name="Fujisawa M."/>
            <person name="Namiki N."/>
            <person name="Mizuno H."/>
            <person name="Yamamoto K."/>
            <person name="Antonio B.A."/>
            <person name="Baba T."/>
            <person name="Sakata K."/>
            <person name="Nagamura Y."/>
            <person name="Aoki H."/>
            <person name="Arikawa K."/>
            <person name="Arita K."/>
            <person name="Bito T."/>
            <person name="Chiden Y."/>
            <person name="Fujitsuka N."/>
            <person name="Fukunaka R."/>
            <person name="Hamada M."/>
            <person name="Harada C."/>
            <person name="Hayashi A."/>
            <person name="Hijishita S."/>
            <person name="Honda M."/>
            <person name="Hosokawa S."/>
            <person name="Ichikawa Y."/>
            <person name="Idonuma A."/>
            <person name="Iijima M."/>
            <person name="Ikeda M."/>
            <person name="Ikeno M."/>
            <person name="Ito K."/>
            <person name="Ito S."/>
            <person name="Ito T."/>
            <person name="Ito Y."/>
            <person name="Ito Y."/>
            <person name="Iwabuchi A."/>
            <person name="Kamiya K."/>
            <person name="Karasawa W."/>
            <person name="Kurita K."/>
            <person name="Katagiri S."/>
            <person name="Kikuta A."/>
            <person name="Kobayashi H."/>
            <person name="Kobayashi N."/>
            <person name="Machita K."/>
            <person name="Maehara T."/>
            <person name="Masukawa M."/>
            <person name="Mizubayashi T."/>
            <person name="Mukai Y."/>
            <person name="Nagasaki H."/>
            <person name="Nagata Y."/>
            <person name="Naito S."/>
            <person name="Nakashima M."/>
            <person name="Nakama Y."/>
            <person name="Nakamichi Y."/>
            <person name="Nakamura M."/>
            <person name="Meguro A."/>
            <person name="Negishi M."/>
            <person name="Ohta I."/>
            <person name="Ohta T."/>
            <person name="Okamoto M."/>
            <person name="Ono N."/>
            <person name="Saji S."/>
            <person name="Sakaguchi M."/>
            <person name="Sakai K."/>
            <person name="Shibata M."/>
            <person name="Shimokawa T."/>
            <person name="Song J."/>
            <person name="Takazaki Y."/>
            <person name="Terasawa K."/>
            <person name="Tsugane M."/>
            <person name="Tsuji K."/>
            <person name="Ueda S."/>
            <person name="Waki K."/>
            <person name="Yamagata H."/>
            <person name="Yamamoto M."/>
            <person name="Yamamoto S."/>
            <person name="Yamane H."/>
            <person name="Yoshiki S."/>
            <person name="Yoshihara R."/>
            <person name="Yukawa K."/>
            <person name="Zhong H."/>
            <person name="Yano M."/>
            <person name="Yuan Q."/>
            <person name="Ouyang S."/>
            <person name="Liu J."/>
            <person name="Jones K.M."/>
            <person name="Gansberger K."/>
            <person name="Moffat K."/>
            <person name="Hill J."/>
            <person name="Bera J."/>
            <person name="Fadrosh D."/>
            <person name="Jin S."/>
            <person name="Johri S."/>
            <person name="Kim M."/>
            <person name="Overton L."/>
            <person name="Reardon M."/>
            <person name="Tsitrin T."/>
            <person name="Vuong H."/>
            <person name="Weaver B."/>
            <person name="Ciecko A."/>
            <person name="Tallon L."/>
            <person name="Jackson J."/>
            <person name="Pai G."/>
            <person name="Aken S.V."/>
            <person name="Utterback T."/>
            <person name="Reidmuller S."/>
            <person name="Feldblyum T."/>
            <person name="Hsiao J."/>
            <person name="Zismann V."/>
            <person name="Iobst S."/>
            <person name="de Vazeille A.R."/>
            <person name="Buell C.R."/>
            <person name="Ying K."/>
            <person name="Li Y."/>
            <person name="Lu T."/>
            <person name="Huang Y."/>
            <person name="Zhao Q."/>
            <person name="Feng Q."/>
            <person name="Zhang L."/>
            <person name="Zhu J."/>
            <person name="Weng Q."/>
            <person name="Mu J."/>
            <person name="Lu Y."/>
            <person name="Fan D."/>
            <person name="Liu Y."/>
            <person name="Guan J."/>
            <person name="Zhang Y."/>
            <person name="Yu S."/>
            <person name="Liu X."/>
            <person name="Zhang Y."/>
            <person name="Hong G."/>
            <person name="Han B."/>
            <person name="Choisne N."/>
            <person name="Demange N."/>
            <person name="Orjeda G."/>
            <person name="Samain S."/>
            <person name="Cattolico L."/>
            <person name="Pelletier E."/>
            <person name="Couloux A."/>
            <person name="Segurens B."/>
            <person name="Wincker P."/>
            <person name="D'Hont A."/>
            <person name="Scarpelli C."/>
            <person name="Weissenbach J."/>
            <person name="Salanoubat M."/>
            <person name="Quetier F."/>
            <person name="Yu Y."/>
            <person name="Kim H.R."/>
            <person name="Rambo T."/>
            <person name="Currie J."/>
            <person name="Collura K."/>
            <person name="Luo M."/>
            <person name="Yang T."/>
            <person name="Ammiraju J.S.S."/>
            <person name="Engler F."/>
            <person name="Soderlund C."/>
            <person name="Wing R.A."/>
            <person name="Palmer L.E."/>
            <person name="de la Bastide M."/>
            <person name="Spiegel L."/>
            <person name="Nascimento L."/>
            <person name="Zutavern T."/>
            <person name="O'Shaughnessy A."/>
            <person name="Dike S."/>
            <person name="Dedhia N."/>
            <person name="Preston R."/>
            <person name="Balija V."/>
            <person name="McCombie W.R."/>
            <person name="Chow T."/>
            <person name="Chen H."/>
            <person name="Chung M."/>
            <person name="Chen C."/>
            <person name="Shaw J."/>
            <person name="Wu H."/>
            <person name="Hsiao K."/>
            <person name="Chao Y."/>
            <person name="Chu M."/>
            <person name="Cheng C."/>
            <person name="Hour A."/>
            <person name="Lee P."/>
            <person name="Lin S."/>
            <person name="Lin Y."/>
            <person name="Liou J."/>
            <person name="Liu S."/>
            <person name="Hsing Y."/>
            <person name="Raghuvanshi S."/>
            <person name="Mohanty A."/>
            <person name="Bharti A.K."/>
            <person name="Gaur A."/>
            <person name="Gupta V."/>
            <person name="Kumar D."/>
            <person name="Ravi V."/>
            <person name="Vij S."/>
            <person name="Kapur A."/>
            <person name="Khurana P."/>
            <person name="Khurana P."/>
            <person name="Khurana J.P."/>
            <person name="Tyagi A.K."/>
            <person name="Gaikwad K."/>
            <person name="Singh A."/>
            <person name="Dalal V."/>
            <person name="Srivastava S."/>
            <person name="Dixit A."/>
            <person name="Pal A.K."/>
            <person name="Ghazi I.A."/>
            <person name="Yadav M."/>
            <person name="Pandit A."/>
            <person name="Bhargava A."/>
            <person name="Sureshbabu K."/>
            <person name="Batra K."/>
            <person name="Sharma T.R."/>
            <person name="Mohapatra T."/>
            <person name="Singh N.K."/>
            <person name="Messing J."/>
            <person name="Nelson A.B."/>
            <person name="Fuks G."/>
            <person name="Kavchok S."/>
            <person name="Keizer G."/>
            <person name="Linton E."/>
            <person name="Llaca V."/>
            <person name="Song R."/>
            <person name="Tanyolac B."/>
            <person name="Young S."/>
            <person name="Ho-Il K."/>
            <person name="Hahn J.H."/>
            <person name="Sangsakoo G."/>
            <person name="Vanavichit A."/>
            <person name="de Mattos Luiz.A.T."/>
            <person name="Zimmer P.D."/>
            <person name="Malone G."/>
            <person name="Dellagostin O."/>
            <person name="de Oliveira A.C."/>
            <person name="Bevan M."/>
            <person name="Bancroft I."/>
            <person name="Minx P."/>
            <person name="Cordum H."/>
            <person name="Wilson R."/>
            <person name="Cheng Z."/>
            <person name="Jin W."/>
            <person name="Jiang J."/>
            <person name="Leong S.A."/>
            <person name="Iwama H."/>
            <person name="Gojobori T."/>
            <person name="Itoh T."/>
            <person name="Niimura Y."/>
            <person name="Fujii Y."/>
            <person name="Habara T."/>
            <person name="Sakai H."/>
            <person name="Sato Y."/>
            <person name="Wilson G."/>
            <person name="Kumar K."/>
            <person name="McCouch S."/>
            <person name="Juretic N."/>
            <person name="Hoen D."/>
            <person name="Wright S."/>
            <person name="Bruskiewich R."/>
            <person name="Bureau T."/>
            <person name="Miyao A."/>
            <person name="Hirochika H."/>
            <person name="Nishikawa T."/>
            <person name="Kadowaki K."/>
            <person name="Sugiura M."/>
            <person name="Burr B."/>
            <person name="Sasaki T."/>
        </authorList>
    </citation>
    <scope>NUCLEOTIDE SEQUENCE [LARGE SCALE GENOMIC DNA]</scope>
    <source>
        <strain evidence="3">cv. Nipponbare</strain>
    </source>
</reference>
<feature type="compositionally biased region" description="Polar residues" evidence="1">
    <location>
        <begin position="83"/>
        <end position="94"/>
    </location>
</feature>
<dbReference type="AlphaFoldDB" id="A0A0P0WNQ2"/>
<feature type="compositionally biased region" description="Gly residues" evidence="1">
    <location>
        <begin position="104"/>
        <end position="116"/>
    </location>
</feature>
<evidence type="ECO:0000313" key="2">
    <source>
        <dbReference type="EMBL" id="BAS94495.1"/>
    </source>
</evidence>
<feature type="compositionally biased region" description="Low complexity" evidence="1">
    <location>
        <begin position="161"/>
        <end position="181"/>
    </location>
</feature>
<feature type="compositionally biased region" description="Basic and acidic residues" evidence="1">
    <location>
        <begin position="50"/>
        <end position="65"/>
    </location>
</feature>
<keyword evidence="3" id="KW-1185">Reference proteome</keyword>
<dbReference type="EMBL" id="AP014961">
    <property type="protein sequence ID" value="BAS94495.1"/>
    <property type="molecule type" value="Genomic_DNA"/>
</dbReference>
<reference evidence="2 3" key="2">
    <citation type="journal article" date="2013" name="Plant Cell Physiol.">
        <title>Rice Annotation Project Database (RAP-DB): an integrative and interactive database for rice genomics.</title>
        <authorList>
            <person name="Sakai H."/>
            <person name="Lee S.S."/>
            <person name="Tanaka T."/>
            <person name="Numa H."/>
            <person name="Kim J."/>
            <person name="Kawahara Y."/>
            <person name="Wakimoto H."/>
            <person name="Yang C.C."/>
            <person name="Iwamoto M."/>
            <person name="Abe T."/>
            <person name="Yamada Y."/>
            <person name="Muto A."/>
            <person name="Inokuchi H."/>
            <person name="Ikemura T."/>
            <person name="Matsumoto T."/>
            <person name="Sasaki T."/>
            <person name="Itoh T."/>
        </authorList>
    </citation>
    <scope>NUCLEOTIDE SEQUENCE [LARGE SCALE GENOMIC DNA]</scope>
    <source>
        <strain evidence="3">cv. Nipponbare</strain>
    </source>
</reference>
<accession>A0A0P0WNQ2</accession>
<gene>
    <name evidence="2" type="ordered locus">Os05g0471761</name>
    <name evidence="2" type="ORF">OSNPB_050471761</name>
</gene>
<dbReference type="InParanoid" id="A0A0P0WNQ2"/>
<organism evidence="2 3">
    <name type="scientific">Oryza sativa subsp. japonica</name>
    <name type="common">Rice</name>
    <dbReference type="NCBI Taxonomy" id="39947"/>
    <lineage>
        <taxon>Eukaryota</taxon>
        <taxon>Viridiplantae</taxon>
        <taxon>Streptophyta</taxon>
        <taxon>Embryophyta</taxon>
        <taxon>Tracheophyta</taxon>
        <taxon>Spermatophyta</taxon>
        <taxon>Magnoliopsida</taxon>
        <taxon>Liliopsida</taxon>
        <taxon>Poales</taxon>
        <taxon>Poaceae</taxon>
        <taxon>BOP clade</taxon>
        <taxon>Oryzoideae</taxon>
        <taxon>Oryzeae</taxon>
        <taxon>Oryzinae</taxon>
        <taxon>Oryza</taxon>
        <taxon>Oryza sativa</taxon>
    </lineage>
</organism>
<sequence length="181" mass="19058">MPASACGGEAASVPRGRRRVTLLSSPLPPRRHAARCSSLQTSSCARGARRLRDEEVGLPRDRRLQPDPSEQASRKGSGAWRSSLGQSQRWSPQQRGWLESSYSGGSGSNDDSGGGGDDSDYSPGLPAPSPACSLLSPLPGLLTSFLSGRPRSTHPTIVGMLRPLPLRPPRSATAASPHRSA</sequence>
<protein>
    <submittedName>
        <fullName evidence="2">Os05g0471761 protein</fullName>
    </submittedName>
</protein>
<name>A0A0P0WNQ2_ORYSJ</name>
<dbReference type="Proteomes" id="UP000059680">
    <property type="component" value="Chromosome 5"/>
</dbReference>
<reference evidence="2 3" key="3">
    <citation type="journal article" date="2013" name="Rice">
        <title>Improvement of the Oryza sativa Nipponbare reference genome using next generation sequence and optical map data.</title>
        <authorList>
            <person name="Kawahara Y."/>
            <person name="de la Bastide M."/>
            <person name="Hamilton J.P."/>
            <person name="Kanamori H."/>
            <person name="McCombie W.R."/>
            <person name="Ouyang S."/>
            <person name="Schwartz D.C."/>
            <person name="Tanaka T."/>
            <person name="Wu J."/>
            <person name="Zhou S."/>
            <person name="Childs K.L."/>
            <person name="Davidson R.M."/>
            <person name="Lin H."/>
            <person name="Quesada-Ocampo L."/>
            <person name="Vaillancourt B."/>
            <person name="Sakai H."/>
            <person name="Lee S.S."/>
            <person name="Kim J."/>
            <person name="Numa H."/>
            <person name="Itoh T."/>
            <person name="Buell C.R."/>
            <person name="Matsumoto T."/>
        </authorList>
    </citation>
    <scope>NUCLEOTIDE SEQUENCE [LARGE SCALE GENOMIC DNA]</scope>
    <source>
        <strain evidence="3">cv. Nipponbare</strain>
    </source>
</reference>
<dbReference type="PaxDb" id="39947-A0A0P0WNQ2"/>
<proteinExistence type="predicted"/>
<evidence type="ECO:0000256" key="1">
    <source>
        <dbReference type="SAM" id="MobiDB-lite"/>
    </source>
</evidence>
<evidence type="ECO:0000313" key="3">
    <source>
        <dbReference type="Proteomes" id="UP000059680"/>
    </source>
</evidence>
<feature type="region of interest" description="Disordered" evidence="1">
    <location>
        <begin position="1"/>
        <end position="181"/>
    </location>
</feature>
<feature type="compositionally biased region" description="Low complexity" evidence="1">
    <location>
        <begin position="130"/>
        <end position="148"/>
    </location>
</feature>